<name>A0ABV6C2S4_9ACTN</name>
<dbReference type="Proteomes" id="UP001589788">
    <property type="component" value="Unassembled WGS sequence"/>
</dbReference>
<dbReference type="RefSeq" id="WP_377789334.1">
    <property type="nucleotide sequence ID" value="NZ_JBHLYQ010000061.1"/>
</dbReference>
<evidence type="ECO:0000313" key="4">
    <source>
        <dbReference type="Proteomes" id="UP001589788"/>
    </source>
</evidence>
<dbReference type="EMBL" id="JBHLYQ010000061">
    <property type="protein sequence ID" value="MFC0081981.1"/>
    <property type="molecule type" value="Genomic_DNA"/>
</dbReference>
<dbReference type="GO" id="GO:0016787">
    <property type="term" value="F:hydrolase activity"/>
    <property type="evidence" value="ECO:0007669"/>
    <property type="project" value="UniProtKB-KW"/>
</dbReference>
<keyword evidence="4" id="KW-1185">Reference proteome</keyword>
<keyword evidence="3" id="KW-0378">Hydrolase</keyword>
<accession>A0ABV6C2S4</accession>
<comment type="caution">
    <text evidence="3">The sequence shown here is derived from an EMBL/GenBank/DDBJ whole genome shotgun (WGS) entry which is preliminary data.</text>
</comment>
<sequence length="294" mass="31374">MSESLVRVGPHELEVRVLAARPGAEALAPLVLLHEGLGSAGLWRDLPEALQAIGAGRAVVCYSRPGYGRSTPVRPPRPLRYMHQEALSVLPRLLAALGLARPVLLGHSDGASIALIHAGARPAELPEDLAPWPFWPPRGVVAIAPHVVVEDRSLAGIEAARAAYLHGDLRGRLARHHRDVDATFWGWNGAWLSPAFASWSIEEYLPRIDCPLLLVQGDQDEYGTLAQLERIEARSGGPIRRLVVAGAGHAPHQSHRELVLGAIGRFLAELAPEPAPAGARPDRAGAADGVRTGG</sequence>
<gene>
    <name evidence="3" type="ORF">ACFFRE_07445</name>
</gene>
<dbReference type="SUPFAM" id="SSF53474">
    <property type="entry name" value="alpha/beta-Hydrolases"/>
    <property type="match status" value="1"/>
</dbReference>
<reference evidence="3 4" key="1">
    <citation type="submission" date="2024-09" db="EMBL/GenBank/DDBJ databases">
        <authorList>
            <person name="Sun Q."/>
            <person name="Mori K."/>
        </authorList>
    </citation>
    <scope>NUCLEOTIDE SEQUENCE [LARGE SCALE GENOMIC DNA]</scope>
    <source>
        <strain evidence="3 4">JCM 15389</strain>
    </source>
</reference>
<evidence type="ECO:0000259" key="2">
    <source>
        <dbReference type="Pfam" id="PF12697"/>
    </source>
</evidence>
<dbReference type="PANTHER" id="PTHR43798">
    <property type="entry name" value="MONOACYLGLYCEROL LIPASE"/>
    <property type="match status" value="1"/>
</dbReference>
<evidence type="ECO:0000313" key="3">
    <source>
        <dbReference type="EMBL" id="MFC0081981.1"/>
    </source>
</evidence>
<feature type="domain" description="AB hydrolase-1" evidence="2">
    <location>
        <begin position="30"/>
        <end position="259"/>
    </location>
</feature>
<dbReference type="PANTHER" id="PTHR43798:SF33">
    <property type="entry name" value="HYDROLASE, PUTATIVE (AFU_ORTHOLOGUE AFUA_2G14860)-RELATED"/>
    <property type="match status" value="1"/>
</dbReference>
<dbReference type="InterPro" id="IPR050266">
    <property type="entry name" value="AB_hydrolase_sf"/>
</dbReference>
<feature type="region of interest" description="Disordered" evidence="1">
    <location>
        <begin position="274"/>
        <end position="294"/>
    </location>
</feature>
<evidence type="ECO:0000256" key="1">
    <source>
        <dbReference type="SAM" id="MobiDB-lite"/>
    </source>
</evidence>
<organism evidence="3 4">
    <name type="scientific">Aciditerrimonas ferrireducens</name>
    <dbReference type="NCBI Taxonomy" id="667306"/>
    <lineage>
        <taxon>Bacteria</taxon>
        <taxon>Bacillati</taxon>
        <taxon>Actinomycetota</taxon>
        <taxon>Acidimicrobiia</taxon>
        <taxon>Acidimicrobiales</taxon>
        <taxon>Acidimicrobiaceae</taxon>
        <taxon>Aciditerrimonas</taxon>
    </lineage>
</organism>
<dbReference type="InterPro" id="IPR029058">
    <property type="entry name" value="AB_hydrolase_fold"/>
</dbReference>
<dbReference type="Pfam" id="PF12697">
    <property type="entry name" value="Abhydrolase_6"/>
    <property type="match status" value="1"/>
</dbReference>
<dbReference type="InterPro" id="IPR000073">
    <property type="entry name" value="AB_hydrolase_1"/>
</dbReference>
<protein>
    <submittedName>
        <fullName evidence="3">Alpha/beta fold hydrolase</fullName>
    </submittedName>
</protein>
<proteinExistence type="predicted"/>
<dbReference type="Gene3D" id="3.40.50.1820">
    <property type="entry name" value="alpha/beta hydrolase"/>
    <property type="match status" value="1"/>
</dbReference>